<evidence type="ECO:0000256" key="6">
    <source>
        <dbReference type="ARBA" id="ARBA00023136"/>
    </source>
</evidence>
<keyword evidence="4" id="KW-0547">Nucleotide-binding</keyword>
<sequence>MLADNLVEKQQDSANCEQVKLVIVGDGACGKTSLITVFAKGIFPEDYTPSVFEKYERELNVGKKKVSLSLWDTAGQEDYDRLRPLAYNDTDVVLMCYDVTDYDSYENVFCKWGPEVSHFCPGIPIMLIGCKTDLRMDKIRLRRLKEQGKDPLTYNKGEQAAQKIQAYIYLECSAKFHENIEDIFQEAAKVCLRARRQACRHRTCTLL</sequence>
<comment type="subcellular location">
    <subcellularLocation>
        <location evidence="1">Cell membrane</location>
    </subcellularLocation>
</comment>
<dbReference type="InterPro" id="IPR003578">
    <property type="entry name" value="Small_GTPase_Rho"/>
</dbReference>
<protein>
    <submittedName>
        <fullName evidence="9">Ras homolog family member F</fullName>
    </submittedName>
</protein>
<dbReference type="GeneTree" id="ENSGT00940000158903"/>
<dbReference type="Proteomes" id="UP000694388">
    <property type="component" value="Unplaced"/>
</dbReference>
<keyword evidence="7" id="KW-0449">Lipoprotein</keyword>
<dbReference type="PROSITE" id="PS51419">
    <property type="entry name" value="RAB"/>
    <property type="match status" value="1"/>
</dbReference>
<evidence type="ECO:0000256" key="8">
    <source>
        <dbReference type="ARBA" id="ARBA00023289"/>
    </source>
</evidence>
<dbReference type="PRINTS" id="PR00449">
    <property type="entry name" value="RASTRNSFRMNG"/>
</dbReference>
<accession>A0A8C4NG20</accession>
<dbReference type="InterPro" id="IPR005225">
    <property type="entry name" value="Small_GTP-bd"/>
</dbReference>
<dbReference type="GO" id="GO:0007015">
    <property type="term" value="P:actin filament organization"/>
    <property type="evidence" value="ECO:0007669"/>
    <property type="project" value="UniProtKB-ARBA"/>
</dbReference>
<dbReference type="SUPFAM" id="SSF52540">
    <property type="entry name" value="P-loop containing nucleoside triphosphate hydrolases"/>
    <property type="match status" value="1"/>
</dbReference>
<evidence type="ECO:0000256" key="2">
    <source>
        <dbReference type="ARBA" id="ARBA00022475"/>
    </source>
</evidence>
<dbReference type="PROSITE" id="PS51420">
    <property type="entry name" value="RHO"/>
    <property type="match status" value="1"/>
</dbReference>
<dbReference type="InterPro" id="IPR027417">
    <property type="entry name" value="P-loop_NTPase"/>
</dbReference>
<dbReference type="Pfam" id="PF00071">
    <property type="entry name" value="Ras"/>
    <property type="match status" value="1"/>
</dbReference>
<keyword evidence="5" id="KW-0342">GTP-binding</keyword>
<dbReference type="GO" id="GO:0007264">
    <property type="term" value="P:small GTPase-mediated signal transduction"/>
    <property type="evidence" value="ECO:0007669"/>
    <property type="project" value="InterPro"/>
</dbReference>
<dbReference type="SMART" id="SM00176">
    <property type="entry name" value="RAN"/>
    <property type="match status" value="1"/>
</dbReference>
<dbReference type="SMART" id="SM00173">
    <property type="entry name" value="RAS"/>
    <property type="match status" value="1"/>
</dbReference>
<evidence type="ECO:0000256" key="3">
    <source>
        <dbReference type="ARBA" id="ARBA00022481"/>
    </source>
</evidence>
<dbReference type="PANTHER" id="PTHR24072">
    <property type="entry name" value="RHO FAMILY GTPASE"/>
    <property type="match status" value="1"/>
</dbReference>
<dbReference type="NCBIfam" id="TIGR00231">
    <property type="entry name" value="small_GTP"/>
    <property type="match status" value="1"/>
</dbReference>
<evidence type="ECO:0000256" key="1">
    <source>
        <dbReference type="ARBA" id="ARBA00004236"/>
    </source>
</evidence>
<keyword evidence="6" id="KW-0472">Membrane</keyword>
<evidence type="ECO:0000256" key="4">
    <source>
        <dbReference type="ARBA" id="ARBA00022741"/>
    </source>
</evidence>
<dbReference type="GO" id="GO:0005525">
    <property type="term" value="F:GTP binding"/>
    <property type="evidence" value="ECO:0007669"/>
    <property type="project" value="UniProtKB-KW"/>
</dbReference>
<keyword evidence="10" id="KW-1185">Reference proteome</keyword>
<dbReference type="Gene3D" id="3.40.50.300">
    <property type="entry name" value="P-loop containing nucleotide triphosphate hydrolases"/>
    <property type="match status" value="1"/>
</dbReference>
<proteinExistence type="predicted"/>
<keyword evidence="2" id="KW-1003">Cell membrane</keyword>
<evidence type="ECO:0000256" key="5">
    <source>
        <dbReference type="ARBA" id="ARBA00023134"/>
    </source>
</evidence>
<name>A0A8C4NG20_EPTBU</name>
<dbReference type="InterPro" id="IPR001806">
    <property type="entry name" value="Small_GTPase"/>
</dbReference>
<reference evidence="9" key="1">
    <citation type="submission" date="2025-08" db="UniProtKB">
        <authorList>
            <consortium name="Ensembl"/>
        </authorList>
    </citation>
    <scope>IDENTIFICATION</scope>
</reference>
<evidence type="ECO:0000256" key="7">
    <source>
        <dbReference type="ARBA" id="ARBA00023288"/>
    </source>
</evidence>
<evidence type="ECO:0000313" key="9">
    <source>
        <dbReference type="Ensembl" id="ENSEBUP00000005458.1"/>
    </source>
</evidence>
<keyword evidence="3" id="KW-0488">Methylation</keyword>
<dbReference type="PROSITE" id="PS51421">
    <property type="entry name" value="RAS"/>
    <property type="match status" value="1"/>
</dbReference>
<dbReference type="SMART" id="SM00174">
    <property type="entry name" value="RHO"/>
    <property type="match status" value="1"/>
</dbReference>
<evidence type="ECO:0000313" key="10">
    <source>
        <dbReference type="Proteomes" id="UP000694388"/>
    </source>
</evidence>
<dbReference type="OMA" id="NLYDTAX"/>
<dbReference type="FunFam" id="3.40.50.300:FF:000676">
    <property type="entry name" value="Ras homolog family member F"/>
    <property type="match status" value="1"/>
</dbReference>
<dbReference type="SMART" id="SM00175">
    <property type="entry name" value="RAB"/>
    <property type="match status" value="1"/>
</dbReference>
<dbReference type="Ensembl" id="ENSEBUT00000005896.1">
    <property type="protein sequence ID" value="ENSEBUP00000005458.1"/>
    <property type="gene ID" value="ENSEBUG00000003710.1"/>
</dbReference>
<keyword evidence="8" id="KW-0636">Prenylation</keyword>
<reference evidence="9" key="2">
    <citation type="submission" date="2025-09" db="UniProtKB">
        <authorList>
            <consortium name="Ensembl"/>
        </authorList>
    </citation>
    <scope>IDENTIFICATION</scope>
</reference>
<organism evidence="9 10">
    <name type="scientific">Eptatretus burgeri</name>
    <name type="common">Inshore hagfish</name>
    <dbReference type="NCBI Taxonomy" id="7764"/>
    <lineage>
        <taxon>Eukaryota</taxon>
        <taxon>Metazoa</taxon>
        <taxon>Chordata</taxon>
        <taxon>Craniata</taxon>
        <taxon>Vertebrata</taxon>
        <taxon>Cyclostomata</taxon>
        <taxon>Myxini</taxon>
        <taxon>Myxiniformes</taxon>
        <taxon>Myxinidae</taxon>
        <taxon>Eptatretinae</taxon>
        <taxon>Eptatretus</taxon>
    </lineage>
</organism>
<dbReference type="GO" id="GO:0005886">
    <property type="term" value="C:plasma membrane"/>
    <property type="evidence" value="ECO:0007669"/>
    <property type="project" value="UniProtKB-SubCell"/>
</dbReference>
<dbReference type="AlphaFoldDB" id="A0A8C4NG20"/>
<dbReference type="GO" id="GO:0003924">
    <property type="term" value="F:GTPase activity"/>
    <property type="evidence" value="ECO:0007669"/>
    <property type="project" value="InterPro"/>
</dbReference>